<dbReference type="PROSITE" id="PS50109">
    <property type="entry name" value="HIS_KIN"/>
    <property type="match status" value="1"/>
</dbReference>
<dbReference type="SUPFAM" id="SSF158472">
    <property type="entry name" value="HAMP domain-like"/>
    <property type="match status" value="1"/>
</dbReference>
<dbReference type="InterPro" id="IPR003661">
    <property type="entry name" value="HisK_dim/P_dom"/>
</dbReference>
<dbReference type="InterPro" id="IPR036890">
    <property type="entry name" value="HATPase_C_sf"/>
</dbReference>
<dbReference type="PANTHER" id="PTHR45528:SF1">
    <property type="entry name" value="SENSOR HISTIDINE KINASE CPXA"/>
    <property type="match status" value="1"/>
</dbReference>
<keyword evidence="7 14" id="KW-0812">Transmembrane</keyword>
<dbReference type="Pfam" id="PF00672">
    <property type="entry name" value="HAMP"/>
    <property type="match status" value="1"/>
</dbReference>
<accession>A0A7W2AGC7</accession>
<feature type="domain" description="HAMP" evidence="16">
    <location>
        <begin position="152"/>
        <end position="204"/>
    </location>
</feature>
<dbReference type="EMBL" id="JACEIP010000001">
    <property type="protein sequence ID" value="MBA4541516.1"/>
    <property type="molecule type" value="Genomic_DNA"/>
</dbReference>
<dbReference type="Pfam" id="PF00512">
    <property type="entry name" value="HisKA"/>
    <property type="match status" value="1"/>
</dbReference>
<evidence type="ECO:0000313" key="18">
    <source>
        <dbReference type="Proteomes" id="UP000530514"/>
    </source>
</evidence>
<comment type="caution">
    <text evidence="17">The sequence shown here is derived from an EMBL/GenBank/DDBJ whole genome shotgun (WGS) entry which is preliminary data.</text>
</comment>
<dbReference type="Pfam" id="PF02518">
    <property type="entry name" value="HATPase_c"/>
    <property type="match status" value="1"/>
</dbReference>
<reference evidence="17 18" key="1">
    <citation type="submission" date="2020-07" db="EMBL/GenBank/DDBJ databases">
        <authorList>
            <person name="Feng H."/>
        </authorList>
    </citation>
    <scope>NUCLEOTIDE SEQUENCE [LARGE SCALE GENOMIC DNA]</scope>
    <source>
        <strain evidence="18">s-11</strain>
    </source>
</reference>
<dbReference type="Gene3D" id="3.30.565.10">
    <property type="entry name" value="Histidine kinase-like ATPase, C-terminal domain"/>
    <property type="match status" value="1"/>
</dbReference>
<evidence type="ECO:0000256" key="14">
    <source>
        <dbReference type="SAM" id="Phobius"/>
    </source>
</evidence>
<evidence type="ECO:0000259" key="16">
    <source>
        <dbReference type="PROSITE" id="PS50885"/>
    </source>
</evidence>
<dbReference type="SMART" id="SM00304">
    <property type="entry name" value="HAMP"/>
    <property type="match status" value="1"/>
</dbReference>
<dbReference type="Gene3D" id="1.10.287.130">
    <property type="match status" value="1"/>
</dbReference>
<dbReference type="SMART" id="SM00387">
    <property type="entry name" value="HATPase_c"/>
    <property type="match status" value="1"/>
</dbReference>
<keyword evidence="9 17" id="KW-0418">Kinase</keyword>
<evidence type="ECO:0000313" key="17">
    <source>
        <dbReference type="EMBL" id="MBA4541516.1"/>
    </source>
</evidence>
<dbReference type="CDD" id="cd00082">
    <property type="entry name" value="HisKA"/>
    <property type="match status" value="1"/>
</dbReference>
<evidence type="ECO:0000256" key="6">
    <source>
        <dbReference type="ARBA" id="ARBA00022679"/>
    </source>
</evidence>
<dbReference type="RefSeq" id="WP_033099323.1">
    <property type="nucleotide sequence ID" value="NZ_JACEIP010000001.1"/>
</dbReference>
<dbReference type="PROSITE" id="PS50885">
    <property type="entry name" value="HAMP"/>
    <property type="match status" value="1"/>
</dbReference>
<dbReference type="AlphaFoldDB" id="A0A7W2AGC7"/>
<dbReference type="InterPro" id="IPR004358">
    <property type="entry name" value="Sig_transdc_His_kin-like_C"/>
</dbReference>
<dbReference type="SUPFAM" id="SSF55874">
    <property type="entry name" value="ATPase domain of HSP90 chaperone/DNA topoisomerase II/histidine kinase"/>
    <property type="match status" value="1"/>
</dbReference>
<dbReference type="InterPro" id="IPR003660">
    <property type="entry name" value="HAMP_dom"/>
</dbReference>
<keyword evidence="8" id="KW-0547">Nucleotide-binding</keyword>
<proteinExistence type="predicted"/>
<feature type="transmembrane region" description="Helical" evidence="14">
    <location>
        <begin position="129"/>
        <end position="149"/>
    </location>
</feature>
<dbReference type="InterPro" id="IPR036097">
    <property type="entry name" value="HisK_dim/P_sf"/>
</dbReference>
<evidence type="ECO:0000256" key="2">
    <source>
        <dbReference type="ARBA" id="ARBA00004651"/>
    </source>
</evidence>
<dbReference type="OrthoDB" id="335833at2"/>
<dbReference type="SMART" id="SM00388">
    <property type="entry name" value="HisKA"/>
    <property type="match status" value="1"/>
</dbReference>
<evidence type="ECO:0000256" key="8">
    <source>
        <dbReference type="ARBA" id="ARBA00022741"/>
    </source>
</evidence>
<evidence type="ECO:0000256" key="11">
    <source>
        <dbReference type="ARBA" id="ARBA00022989"/>
    </source>
</evidence>
<dbReference type="GO" id="GO:0000155">
    <property type="term" value="F:phosphorelay sensor kinase activity"/>
    <property type="evidence" value="ECO:0007669"/>
    <property type="project" value="InterPro"/>
</dbReference>
<keyword evidence="12" id="KW-0902">Two-component regulatory system</keyword>
<keyword evidence="6" id="KW-0808">Transferase</keyword>
<sequence length="447" mass="50380">MRTMRIRKFIFAGLLSVIILSRLFYGILGFVIQPIVSHQTQTKAALADRAIREITGSVDKWRNADWQKTIQTKFKASGIAVSITDPSGKKIFQTGPYNPKQFNSQQVMVIEDGKMRGTVKLFVFNHNQIYGILSAVIAMILAIIFNRWLMGRYVLKPLAAMSSAARRIAEGDLDFRIPTSRVTEVADVRAAFEAMGEGLRKSLKRQATLEEERRFFLTAIAHDLRTPLFVLRGYLLRLEQGKAETAEKAARYLSVCRQKSEQIERLVSDLFVYAKTEYMEQMDVNKREPFDFGLWMKEMIEHYRLLAQAKNVEIVDESGEETACPVQGDPHLLERAVGNLLDNALRYTLAGGKITVKWYRKGNQVCFTISDTGPGIPEQDLPHVFEPLYRAEKSRNAETGGTGMGLTIAKRIFKAHGGDLTAANRADAGAEFSGWLPLGEPIHVFRK</sequence>
<dbReference type="SUPFAM" id="SSF47384">
    <property type="entry name" value="Homodimeric domain of signal transducing histidine kinase"/>
    <property type="match status" value="1"/>
</dbReference>
<feature type="transmembrane region" description="Helical" evidence="14">
    <location>
        <begin position="9"/>
        <end position="32"/>
    </location>
</feature>
<dbReference type="GO" id="GO:0005524">
    <property type="term" value="F:ATP binding"/>
    <property type="evidence" value="ECO:0007669"/>
    <property type="project" value="UniProtKB-KW"/>
</dbReference>
<evidence type="ECO:0000256" key="1">
    <source>
        <dbReference type="ARBA" id="ARBA00000085"/>
    </source>
</evidence>
<comment type="subcellular location">
    <subcellularLocation>
        <location evidence="2">Cell membrane</location>
        <topology evidence="2">Multi-pass membrane protein</topology>
    </subcellularLocation>
</comment>
<dbReference type="Gene3D" id="6.10.340.10">
    <property type="match status" value="1"/>
</dbReference>
<dbReference type="InterPro" id="IPR003594">
    <property type="entry name" value="HATPase_dom"/>
</dbReference>
<evidence type="ECO:0000256" key="4">
    <source>
        <dbReference type="ARBA" id="ARBA00022475"/>
    </source>
</evidence>
<evidence type="ECO:0000256" key="13">
    <source>
        <dbReference type="ARBA" id="ARBA00023136"/>
    </source>
</evidence>
<evidence type="ECO:0000256" key="7">
    <source>
        <dbReference type="ARBA" id="ARBA00022692"/>
    </source>
</evidence>
<comment type="catalytic activity">
    <reaction evidence="1">
        <text>ATP + protein L-histidine = ADP + protein N-phospho-L-histidine.</text>
        <dbReference type="EC" id="2.7.13.3"/>
    </reaction>
</comment>
<dbReference type="PANTHER" id="PTHR45528">
    <property type="entry name" value="SENSOR HISTIDINE KINASE CPXA"/>
    <property type="match status" value="1"/>
</dbReference>
<evidence type="ECO:0000259" key="15">
    <source>
        <dbReference type="PROSITE" id="PS50109"/>
    </source>
</evidence>
<organism evidence="17 18">
    <name type="scientific">Thermoactinomyces daqus</name>
    <dbReference type="NCBI Taxonomy" id="1329516"/>
    <lineage>
        <taxon>Bacteria</taxon>
        <taxon>Bacillati</taxon>
        <taxon>Bacillota</taxon>
        <taxon>Bacilli</taxon>
        <taxon>Bacillales</taxon>
        <taxon>Thermoactinomycetaceae</taxon>
        <taxon>Thermoactinomyces</taxon>
    </lineage>
</organism>
<dbReference type="GO" id="GO:0005886">
    <property type="term" value="C:plasma membrane"/>
    <property type="evidence" value="ECO:0007669"/>
    <property type="project" value="UniProtKB-SubCell"/>
</dbReference>
<keyword evidence="13 14" id="KW-0472">Membrane</keyword>
<keyword evidence="5" id="KW-0597">Phosphoprotein</keyword>
<dbReference type="Proteomes" id="UP000530514">
    <property type="component" value="Unassembled WGS sequence"/>
</dbReference>
<evidence type="ECO:0000256" key="3">
    <source>
        <dbReference type="ARBA" id="ARBA00012438"/>
    </source>
</evidence>
<dbReference type="InterPro" id="IPR050398">
    <property type="entry name" value="HssS/ArlS-like"/>
</dbReference>
<keyword evidence="11 14" id="KW-1133">Transmembrane helix</keyword>
<dbReference type="EC" id="2.7.13.3" evidence="3"/>
<evidence type="ECO:0000256" key="12">
    <source>
        <dbReference type="ARBA" id="ARBA00023012"/>
    </source>
</evidence>
<keyword evidence="10" id="KW-0067">ATP-binding</keyword>
<evidence type="ECO:0000256" key="9">
    <source>
        <dbReference type="ARBA" id="ARBA00022777"/>
    </source>
</evidence>
<dbReference type="CDD" id="cd06225">
    <property type="entry name" value="HAMP"/>
    <property type="match status" value="1"/>
</dbReference>
<dbReference type="InterPro" id="IPR005467">
    <property type="entry name" value="His_kinase_dom"/>
</dbReference>
<dbReference type="PRINTS" id="PR00344">
    <property type="entry name" value="BCTRLSENSOR"/>
</dbReference>
<dbReference type="CDD" id="cd00075">
    <property type="entry name" value="HATPase"/>
    <property type="match status" value="1"/>
</dbReference>
<evidence type="ECO:0000256" key="5">
    <source>
        <dbReference type="ARBA" id="ARBA00022553"/>
    </source>
</evidence>
<gene>
    <name evidence="17" type="ORF">H1164_01160</name>
</gene>
<evidence type="ECO:0000256" key="10">
    <source>
        <dbReference type="ARBA" id="ARBA00022840"/>
    </source>
</evidence>
<keyword evidence="4" id="KW-1003">Cell membrane</keyword>
<name>A0A7W2AGC7_9BACL</name>
<protein>
    <recommendedName>
        <fullName evidence="3">histidine kinase</fullName>
        <ecNumber evidence="3">2.7.13.3</ecNumber>
    </recommendedName>
</protein>
<dbReference type="FunFam" id="3.30.565.10:FF:000006">
    <property type="entry name" value="Sensor histidine kinase WalK"/>
    <property type="match status" value="1"/>
</dbReference>
<feature type="domain" description="Histidine kinase" evidence="15">
    <location>
        <begin position="219"/>
        <end position="440"/>
    </location>
</feature>
<keyword evidence="18" id="KW-1185">Reference proteome</keyword>